<accession>A0A453Q8J8</accession>
<dbReference type="Proteomes" id="UP000015105">
    <property type="component" value="Chromosome 6D"/>
</dbReference>
<dbReference type="RefSeq" id="XP_020189045.1">
    <property type="nucleotide sequence ID" value="XM_020333456.3"/>
</dbReference>
<evidence type="ECO:0000256" key="9">
    <source>
        <dbReference type="PROSITE-ProRule" id="PRU00175"/>
    </source>
</evidence>
<sequence>MRTPASLVHSSSSTTAAAPNPAASSSSSSAPAAMISIDPNMVVILASLLCALVCLAGLALVARCTCRRARRSSPFASNSITMTLPLPPRGLKKKAIDALPVTAVKEGHQLEEQCAICLADLATGEELRVLPRCGHSFHVACVDAWLRTCATCPTCRATILDSSVSSSSCSPPAPPLAAPGRCRRCGAACDGEGVAASASADTDESSFLP</sequence>
<comment type="similarity">
    <text evidence="8">Belongs to the RING-type zinc finger family. ATL subfamily.</text>
</comment>
<evidence type="ECO:0000256" key="11">
    <source>
        <dbReference type="SAM" id="Phobius"/>
    </source>
</evidence>
<dbReference type="PANTHER" id="PTHR46905">
    <property type="entry name" value="RING-H2 FINGER PROTEIN ATL78"/>
    <property type="match status" value="1"/>
</dbReference>
<feature type="transmembrane region" description="Helical" evidence="11">
    <location>
        <begin position="41"/>
        <end position="62"/>
    </location>
</feature>
<evidence type="ECO:0000313" key="14">
    <source>
        <dbReference type="Proteomes" id="UP000015105"/>
    </source>
</evidence>
<dbReference type="OMA" id="IVTRCAC"/>
<evidence type="ECO:0000256" key="4">
    <source>
        <dbReference type="ARBA" id="ARBA00022723"/>
    </source>
</evidence>
<dbReference type="Gramene" id="AET6Gv21014800.1">
    <property type="protein sequence ID" value="AET6Gv21014800.1"/>
    <property type="gene ID" value="AET6Gv21014800"/>
</dbReference>
<evidence type="ECO:0000256" key="10">
    <source>
        <dbReference type="SAM" id="MobiDB-lite"/>
    </source>
</evidence>
<reference evidence="13" key="3">
    <citation type="journal article" date="2017" name="Nature">
        <title>Genome sequence of the progenitor of the wheat D genome Aegilops tauschii.</title>
        <authorList>
            <person name="Luo M.C."/>
            <person name="Gu Y.Q."/>
            <person name="Puiu D."/>
            <person name="Wang H."/>
            <person name="Twardziok S.O."/>
            <person name="Deal K.R."/>
            <person name="Huo N."/>
            <person name="Zhu T."/>
            <person name="Wang L."/>
            <person name="Wang Y."/>
            <person name="McGuire P.E."/>
            <person name="Liu S."/>
            <person name="Long H."/>
            <person name="Ramasamy R.K."/>
            <person name="Rodriguez J.C."/>
            <person name="Van S.L."/>
            <person name="Yuan L."/>
            <person name="Wang Z."/>
            <person name="Xia Z."/>
            <person name="Xiao L."/>
            <person name="Anderson O.D."/>
            <person name="Ouyang S."/>
            <person name="Liang Y."/>
            <person name="Zimin A.V."/>
            <person name="Pertea G."/>
            <person name="Qi P."/>
            <person name="Bennetzen J.L."/>
            <person name="Dai X."/>
            <person name="Dawson M.W."/>
            <person name="Muller H.G."/>
            <person name="Kugler K."/>
            <person name="Rivarola-Duarte L."/>
            <person name="Spannagl M."/>
            <person name="Mayer K.F.X."/>
            <person name="Lu F.H."/>
            <person name="Bevan M.W."/>
            <person name="Leroy P."/>
            <person name="Li P."/>
            <person name="You F.M."/>
            <person name="Sun Q."/>
            <person name="Liu Z."/>
            <person name="Lyons E."/>
            <person name="Wicker T."/>
            <person name="Salzberg S.L."/>
            <person name="Devos K.M."/>
            <person name="Dvorak J."/>
        </authorList>
    </citation>
    <scope>NUCLEOTIDE SEQUENCE [LARGE SCALE GENOMIC DNA]</scope>
    <source>
        <strain evidence="13">cv. AL8/78</strain>
    </source>
</reference>
<dbReference type="InterPro" id="IPR044602">
    <property type="entry name" value="ATL10/ATL72-79-like"/>
</dbReference>
<reference evidence="13" key="4">
    <citation type="submission" date="2019-03" db="UniProtKB">
        <authorList>
            <consortium name="EnsemblPlants"/>
        </authorList>
    </citation>
    <scope>IDENTIFICATION</scope>
</reference>
<comment type="subcellular location">
    <subcellularLocation>
        <location evidence="1">Membrane</location>
        <topology evidence="1">Single-pass membrane protein</topology>
    </subcellularLocation>
</comment>
<dbReference type="CDD" id="cd16461">
    <property type="entry name" value="RING-H2_EL5-like"/>
    <property type="match status" value="1"/>
</dbReference>
<keyword evidence="7 11" id="KW-0472">Membrane</keyword>
<dbReference type="GeneID" id="109774692"/>
<protein>
    <recommendedName>
        <fullName evidence="12">RING-type domain-containing protein</fullName>
    </recommendedName>
</protein>
<keyword evidence="2" id="KW-0808">Transferase</keyword>
<dbReference type="Pfam" id="PF13639">
    <property type="entry name" value="zf-RING_2"/>
    <property type="match status" value="1"/>
</dbReference>
<evidence type="ECO:0000313" key="13">
    <source>
        <dbReference type="EnsemblPlants" id="AET6Gv21014800.1"/>
    </source>
</evidence>
<keyword evidence="3 11" id="KW-0812">Transmembrane</keyword>
<dbReference type="STRING" id="200361.A0A453Q8J8"/>
<proteinExistence type="inferred from homology"/>
<evidence type="ECO:0000259" key="12">
    <source>
        <dbReference type="PROSITE" id="PS50089"/>
    </source>
</evidence>
<feature type="domain" description="RING-type" evidence="12">
    <location>
        <begin position="114"/>
        <end position="156"/>
    </location>
</feature>
<dbReference type="KEGG" id="ats:109774692"/>
<dbReference type="PANTHER" id="PTHR46905:SF7">
    <property type="entry name" value="RING-H2 FINGER PROTEIN ATL78"/>
    <property type="match status" value="1"/>
</dbReference>
<evidence type="ECO:0000256" key="7">
    <source>
        <dbReference type="ARBA" id="ARBA00023136"/>
    </source>
</evidence>
<keyword evidence="6 11" id="KW-1133">Transmembrane helix</keyword>
<dbReference type="SMART" id="SM00184">
    <property type="entry name" value="RING"/>
    <property type="match status" value="1"/>
</dbReference>
<dbReference type="SUPFAM" id="SSF57850">
    <property type="entry name" value="RING/U-box"/>
    <property type="match status" value="1"/>
</dbReference>
<dbReference type="GO" id="GO:0008270">
    <property type="term" value="F:zinc ion binding"/>
    <property type="evidence" value="ECO:0007669"/>
    <property type="project" value="UniProtKB-KW"/>
</dbReference>
<feature type="region of interest" description="Disordered" evidence="10">
    <location>
        <begin position="1"/>
        <end position="29"/>
    </location>
</feature>
<evidence type="ECO:0000256" key="6">
    <source>
        <dbReference type="ARBA" id="ARBA00022989"/>
    </source>
</evidence>
<dbReference type="EnsemblPlants" id="AET6Gv21014800.1">
    <property type="protein sequence ID" value="AET6Gv21014800.1"/>
    <property type="gene ID" value="AET6Gv21014800"/>
</dbReference>
<evidence type="ECO:0000256" key="8">
    <source>
        <dbReference type="ARBA" id="ARBA00024209"/>
    </source>
</evidence>
<reference evidence="14" key="2">
    <citation type="journal article" date="2017" name="Nat. Plants">
        <title>The Aegilops tauschii genome reveals multiple impacts of transposons.</title>
        <authorList>
            <person name="Zhao G."/>
            <person name="Zou C."/>
            <person name="Li K."/>
            <person name="Wang K."/>
            <person name="Li T."/>
            <person name="Gao L."/>
            <person name="Zhang X."/>
            <person name="Wang H."/>
            <person name="Yang Z."/>
            <person name="Liu X."/>
            <person name="Jiang W."/>
            <person name="Mao L."/>
            <person name="Kong X."/>
            <person name="Jiao Y."/>
            <person name="Jia J."/>
        </authorList>
    </citation>
    <scope>NUCLEOTIDE SEQUENCE [LARGE SCALE GENOMIC DNA]</scope>
    <source>
        <strain evidence="14">cv. AL8/78</strain>
    </source>
</reference>
<dbReference type="GO" id="GO:0016020">
    <property type="term" value="C:membrane"/>
    <property type="evidence" value="ECO:0007669"/>
    <property type="project" value="UniProtKB-SubCell"/>
</dbReference>
<dbReference type="GO" id="GO:0016567">
    <property type="term" value="P:protein ubiquitination"/>
    <property type="evidence" value="ECO:0007669"/>
    <property type="project" value="InterPro"/>
</dbReference>
<dbReference type="PROSITE" id="PS50089">
    <property type="entry name" value="ZF_RING_2"/>
    <property type="match status" value="1"/>
</dbReference>
<reference evidence="13" key="5">
    <citation type="journal article" date="2021" name="G3 (Bethesda)">
        <title>Aegilops tauschii genome assembly Aet v5.0 features greater sequence contiguity and improved annotation.</title>
        <authorList>
            <person name="Wang L."/>
            <person name="Zhu T."/>
            <person name="Rodriguez J.C."/>
            <person name="Deal K.R."/>
            <person name="Dubcovsky J."/>
            <person name="McGuire P.E."/>
            <person name="Lux T."/>
            <person name="Spannagl M."/>
            <person name="Mayer K.F.X."/>
            <person name="Baldrich P."/>
            <person name="Meyers B.C."/>
            <person name="Huo N."/>
            <person name="Gu Y.Q."/>
            <person name="Zhou H."/>
            <person name="Devos K.M."/>
            <person name="Bennetzen J.L."/>
            <person name="Unver T."/>
            <person name="Budak H."/>
            <person name="Gulick P.J."/>
            <person name="Galiba G."/>
            <person name="Kalapos B."/>
            <person name="Nelson D.R."/>
            <person name="Li P."/>
            <person name="You F.M."/>
            <person name="Luo M.C."/>
            <person name="Dvorak J."/>
        </authorList>
    </citation>
    <scope>NUCLEOTIDE SEQUENCE [LARGE SCALE GENOMIC DNA]</scope>
    <source>
        <strain evidence="13">cv. AL8/78</strain>
    </source>
</reference>
<dbReference type="Gene3D" id="3.30.40.10">
    <property type="entry name" value="Zinc/RING finger domain, C3HC4 (zinc finger)"/>
    <property type="match status" value="1"/>
</dbReference>
<dbReference type="InterPro" id="IPR001841">
    <property type="entry name" value="Znf_RING"/>
</dbReference>
<evidence type="ECO:0000256" key="3">
    <source>
        <dbReference type="ARBA" id="ARBA00022692"/>
    </source>
</evidence>
<organism evidence="13 14">
    <name type="scientific">Aegilops tauschii subsp. strangulata</name>
    <name type="common">Goatgrass</name>
    <dbReference type="NCBI Taxonomy" id="200361"/>
    <lineage>
        <taxon>Eukaryota</taxon>
        <taxon>Viridiplantae</taxon>
        <taxon>Streptophyta</taxon>
        <taxon>Embryophyta</taxon>
        <taxon>Tracheophyta</taxon>
        <taxon>Spermatophyta</taxon>
        <taxon>Magnoliopsida</taxon>
        <taxon>Liliopsida</taxon>
        <taxon>Poales</taxon>
        <taxon>Poaceae</taxon>
        <taxon>BOP clade</taxon>
        <taxon>Pooideae</taxon>
        <taxon>Triticodae</taxon>
        <taxon>Triticeae</taxon>
        <taxon>Triticinae</taxon>
        <taxon>Aegilops</taxon>
    </lineage>
</organism>
<keyword evidence="9" id="KW-0863">Zinc-finger</keyword>
<dbReference type="AlphaFoldDB" id="A0A453Q8J8"/>
<evidence type="ECO:0000256" key="1">
    <source>
        <dbReference type="ARBA" id="ARBA00004167"/>
    </source>
</evidence>
<dbReference type="InterPro" id="IPR013083">
    <property type="entry name" value="Znf_RING/FYVE/PHD"/>
</dbReference>
<keyword evidence="4" id="KW-0479">Metal-binding</keyword>
<name>A0A453Q8J8_AEGTS</name>
<dbReference type="GO" id="GO:0016740">
    <property type="term" value="F:transferase activity"/>
    <property type="evidence" value="ECO:0007669"/>
    <property type="project" value="UniProtKB-KW"/>
</dbReference>
<keyword evidence="14" id="KW-1185">Reference proteome</keyword>
<evidence type="ECO:0000256" key="5">
    <source>
        <dbReference type="ARBA" id="ARBA00022833"/>
    </source>
</evidence>
<keyword evidence="5" id="KW-0862">Zinc</keyword>
<dbReference type="OrthoDB" id="8062037at2759"/>
<evidence type="ECO:0000256" key="2">
    <source>
        <dbReference type="ARBA" id="ARBA00022679"/>
    </source>
</evidence>
<reference evidence="14" key="1">
    <citation type="journal article" date="2014" name="Science">
        <title>Ancient hybridizations among the ancestral genomes of bread wheat.</title>
        <authorList>
            <consortium name="International Wheat Genome Sequencing Consortium,"/>
            <person name="Marcussen T."/>
            <person name="Sandve S.R."/>
            <person name="Heier L."/>
            <person name="Spannagl M."/>
            <person name="Pfeifer M."/>
            <person name="Jakobsen K.S."/>
            <person name="Wulff B.B."/>
            <person name="Steuernagel B."/>
            <person name="Mayer K.F."/>
            <person name="Olsen O.A."/>
        </authorList>
    </citation>
    <scope>NUCLEOTIDE SEQUENCE [LARGE SCALE GENOMIC DNA]</scope>
    <source>
        <strain evidence="14">cv. AL8/78</strain>
    </source>
</reference>